<feature type="transmembrane region" description="Helical" evidence="8">
    <location>
        <begin position="46"/>
        <end position="62"/>
    </location>
</feature>
<evidence type="ECO:0000313" key="10">
    <source>
        <dbReference type="EMBL" id="MEC4723413.1"/>
    </source>
</evidence>
<evidence type="ECO:0000256" key="6">
    <source>
        <dbReference type="ARBA" id="ARBA00023136"/>
    </source>
</evidence>
<keyword evidence="3 8" id="KW-0812">Transmembrane</keyword>
<reference evidence="10 11" key="1">
    <citation type="submission" date="2023-10" db="EMBL/GenBank/DDBJ databases">
        <title>Noviherbaspirillum sp. CPCC 100848 genome assembly.</title>
        <authorList>
            <person name="Li X.Y."/>
            <person name="Fang X.M."/>
        </authorList>
    </citation>
    <scope>NUCLEOTIDE SEQUENCE [LARGE SCALE GENOMIC DNA]</scope>
    <source>
        <strain evidence="10 11">CPCC 100848</strain>
    </source>
</reference>
<evidence type="ECO:0000259" key="9">
    <source>
        <dbReference type="Pfam" id="PF07885"/>
    </source>
</evidence>
<evidence type="ECO:0000256" key="3">
    <source>
        <dbReference type="ARBA" id="ARBA00022692"/>
    </source>
</evidence>
<feature type="domain" description="Potassium channel" evidence="9">
    <location>
        <begin position="129"/>
        <end position="207"/>
    </location>
</feature>
<evidence type="ECO:0000256" key="5">
    <source>
        <dbReference type="ARBA" id="ARBA00023065"/>
    </source>
</evidence>
<gene>
    <name evidence="10" type="ORF">RY831_30170</name>
</gene>
<dbReference type="InterPro" id="IPR028325">
    <property type="entry name" value="VG_K_chnl"/>
</dbReference>
<evidence type="ECO:0000256" key="7">
    <source>
        <dbReference type="ARBA" id="ARBA00023303"/>
    </source>
</evidence>
<dbReference type="SUPFAM" id="SSF81324">
    <property type="entry name" value="Voltage-gated potassium channels"/>
    <property type="match status" value="1"/>
</dbReference>
<dbReference type="InterPro" id="IPR013099">
    <property type="entry name" value="K_chnl_dom"/>
</dbReference>
<evidence type="ECO:0000256" key="4">
    <source>
        <dbReference type="ARBA" id="ARBA00022989"/>
    </source>
</evidence>
<feature type="transmembrane region" description="Helical" evidence="8">
    <location>
        <begin position="74"/>
        <end position="92"/>
    </location>
</feature>
<accession>A0ABU6JI91</accession>
<protein>
    <submittedName>
        <fullName evidence="10">Potassium channel family protein</fullName>
    </submittedName>
</protein>
<proteinExistence type="predicted"/>
<comment type="caution">
    <text evidence="10">The sequence shown here is derived from an EMBL/GenBank/DDBJ whole genome shotgun (WGS) entry which is preliminary data.</text>
</comment>
<keyword evidence="6 8" id="KW-0472">Membrane</keyword>
<feature type="transmembrane region" description="Helical" evidence="8">
    <location>
        <begin position="159"/>
        <end position="176"/>
    </location>
</feature>
<dbReference type="Proteomes" id="UP001352263">
    <property type="component" value="Unassembled WGS sequence"/>
</dbReference>
<evidence type="ECO:0000256" key="8">
    <source>
        <dbReference type="SAM" id="Phobius"/>
    </source>
</evidence>
<keyword evidence="2" id="KW-0813">Transport</keyword>
<dbReference type="RefSeq" id="WP_326510025.1">
    <property type="nucleotide sequence ID" value="NZ_JAWIIV010000053.1"/>
</dbReference>
<dbReference type="PANTHER" id="PTHR11537">
    <property type="entry name" value="VOLTAGE-GATED POTASSIUM CHANNEL"/>
    <property type="match status" value="1"/>
</dbReference>
<dbReference type="Gene3D" id="1.10.287.70">
    <property type="match status" value="1"/>
</dbReference>
<keyword evidence="5" id="KW-0406">Ion transport</keyword>
<dbReference type="PANTHER" id="PTHR11537:SF254">
    <property type="entry name" value="POTASSIUM VOLTAGE-GATED CHANNEL PROTEIN SHAB"/>
    <property type="match status" value="1"/>
</dbReference>
<dbReference type="EMBL" id="JAWIIV010000053">
    <property type="protein sequence ID" value="MEC4723413.1"/>
    <property type="molecule type" value="Genomic_DNA"/>
</dbReference>
<evidence type="ECO:0000256" key="1">
    <source>
        <dbReference type="ARBA" id="ARBA00004141"/>
    </source>
</evidence>
<name>A0ABU6JI91_9BURK</name>
<evidence type="ECO:0000256" key="2">
    <source>
        <dbReference type="ARBA" id="ARBA00022448"/>
    </source>
</evidence>
<sequence>MIKKSHPLFWILSPTYKLAEIVKSELLSQNDGKTKLTAGIKKFNETYFWTTVLFAGAIGFLFKQEYYGHELNRFINYVVCVPLGLFFFSRAFEILKAFLDDAVDKLNHGPSASALGYGDRLVLAFRSYLELLVGFGVFYYILPAWLFKYGESTTQFTNIIQAIYFSGVTITTVGYGDISPTHWFTQFLIVFQVFCGLTLALVSFTVYTGLALATSKPSSDEKSDDNR</sequence>
<comment type="subcellular location">
    <subcellularLocation>
        <location evidence="1">Membrane</location>
        <topology evidence="1">Multi-pass membrane protein</topology>
    </subcellularLocation>
</comment>
<keyword evidence="7 10" id="KW-0407">Ion channel</keyword>
<evidence type="ECO:0000313" key="11">
    <source>
        <dbReference type="Proteomes" id="UP001352263"/>
    </source>
</evidence>
<keyword evidence="11" id="KW-1185">Reference proteome</keyword>
<feature type="transmembrane region" description="Helical" evidence="8">
    <location>
        <begin position="128"/>
        <end position="147"/>
    </location>
</feature>
<dbReference type="GO" id="GO:0034220">
    <property type="term" value="P:monoatomic ion transmembrane transport"/>
    <property type="evidence" value="ECO:0007669"/>
    <property type="project" value="UniProtKB-KW"/>
</dbReference>
<organism evidence="10 11">
    <name type="scientific">Noviherbaspirillum album</name>
    <dbReference type="NCBI Taxonomy" id="3080276"/>
    <lineage>
        <taxon>Bacteria</taxon>
        <taxon>Pseudomonadati</taxon>
        <taxon>Pseudomonadota</taxon>
        <taxon>Betaproteobacteria</taxon>
        <taxon>Burkholderiales</taxon>
        <taxon>Oxalobacteraceae</taxon>
        <taxon>Noviherbaspirillum</taxon>
    </lineage>
</organism>
<keyword evidence="4 8" id="KW-1133">Transmembrane helix</keyword>
<feature type="transmembrane region" description="Helical" evidence="8">
    <location>
        <begin position="188"/>
        <end position="213"/>
    </location>
</feature>
<dbReference type="Pfam" id="PF07885">
    <property type="entry name" value="Ion_trans_2"/>
    <property type="match status" value="1"/>
</dbReference>